<reference evidence="2" key="1">
    <citation type="submission" date="2019-11" db="UniProtKB">
        <authorList>
            <consortium name="WormBaseParasite"/>
        </authorList>
    </citation>
    <scope>IDENTIFICATION</scope>
</reference>
<feature type="compositionally biased region" description="Basic residues" evidence="1">
    <location>
        <begin position="61"/>
        <end position="72"/>
    </location>
</feature>
<feature type="compositionally biased region" description="Basic residues" evidence="1">
    <location>
        <begin position="98"/>
        <end position="109"/>
    </location>
</feature>
<dbReference type="WBParaSite" id="MCU_004236-RE">
    <property type="protein sequence ID" value="MCU_004236-RE"/>
    <property type="gene ID" value="MCU_004236"/>
</dbReference>
<dbReference type="AlphaFoldDB" id="A0A5K3F1M5"/>
<protein>
    <submittedName>
        <fullName evidence="2">PUM-HD domain-containing protein</fullName>
    </submittedName>
</protein>
<feature type="region of interest" description="Disordered" evidence="1">
    <location>
        <begin position="1"/>
        <end position="109"/>
    </location>
</feature>
<organism evidence="2">
    <name type="scientific">Mesocestoides corti</name>
    <name type="common">Flatworm</name>
    <dbReference type="NCBI Taxonomy" id="53468"/>
    <lineage>
        <taxon>Eukaryota</taxon>
        <taxon>Metazoa</taxon>
        <taxon>Spiralia</taxon>
        <taxon>Lophotrochozoa</taxon>
        <taxon>Platyhelminthes</taxon>
        <taxon>Cestoda</taxon>
        <taxon>Eucestoda</taxon>
        <taxon>Cyclophyllidea</taxon>
        <taxon>Mesocestoididae</taxon>
        <taxon>Mesocestoides</taxon>
    </lineage>
</organism>
<evidence type="ECO:0000313" key="2">
    <source>
        <dbReference type="WBParaSite" id="MCU_004236-RE"/>
    </source>
</evidence>
<name>A0A5K3F1M5_MESCO</name>
<accession>A0A5K3F1M5</accession>
<sequence length="136" mass="15105">MISKTRESNVGTTKKTTKMKSGRNAVSTPPTPKQALKGILKKPALTAHSVSGKSSYDHAVTKKKNHLAKKSKHETAFTQVDDSVFPDNQDMETSTKNRPIKGKNSERKKKREFLPTNCAFYFDASTCPSVFSVISW</sequence>
<proteinExistence type="predicted"/>
<evidence type="ECO:0000256" key="1">
    <source>
        <dbReference type="SAM" id="MobiDB-lite"/>
    </source>
</evidence>